<sequence length="67" mass="7257">MAKAMFPATPPRCITKSSTRKLSDTLYRCSGSSCSENRPGNRIKWSVAIEPVTAIVTKSPSFVPKVA</sequence>
<accession>A0A916LGU7</accession>
<comment type="caution">
    <text evidence="1">The sequence shown here is derived from an EMBL/GenBank/DDBJ whole genome shotgun (WGS) entry which is preliminary data.</text>
</comment>
<proteinExistence type="predicted"/>
<gene>
    <name evidence="1" type="ORF">ERS007739_05365</name>
</gene>
<reference evidence="2" key="1">
    <citation type="submission" date="2015-03" db="EMBL/GenBank/DDBJ databases">
        <authorList>
            <consortium name="Pathogen Informatics"/>
        </authorList>
    </citation>
    <scope>NUCLEOTIDE SEQUENCE [LARGE SCALE GENOMIC DNA]</scope>
    <source>
        <strain evidence="2">N09902308</strain>
    </source>
</reference>
<evidence type="ECO:0000313" key="1">
    <source>
        <dbReference type="EMBL" id="CPB67220.1"/>
    </source>
</evidence>
<evidence type="ECO:0000313" key="2">
    <source>
        <dbReference type="Proteomes" id="UP000039021"/>
    </source>
</evidence>
<dbReference type="Proteomes" id="UP000039021">
    <property type="component" value="Unassembled WGS sequence"/>
</dbReference>
<dbReference type="AlphaFoldDB" id="A0A916LGU7"/>
<organism evidence="1 2">
    <name type="scientific">Mycobacterium tuberculosis</name>
    <dbReference type="NCBI Taxonomy" id="1773"/>
    <lineage>
        <taxon>Bacteria</taxon>
        <taxon>Bacillati</taxon>
        <taxon>Actinomycetota</taxon>
        <taxon>Actinomycetes</taxon>
        <taxon>Mycobacteriales</taxon>
        <taxon>Mycobacteriaceae</taxon>
        <taxon>Mycobacterium</taxon>
        <taxon>Mycobacterium tuberculosis complex</taxon>
    </lineage>
</organism>
<protein>
    <submittedName>
        <fullName evidence="1">Uncharacterized protein</fullName>
    </submittedName>
</protein>
<dbReference type="EMBL" id="CSBK01004209">
    <property type="protein sequence ID" value="CPB67220.1"/>
    <property type="molecule type" value="Genomic_DNA"/>
</dbReference>
<name>A0A916LGU7_MYCTX</name>